<dbReference type="AlphaFoldDB" id="A0A917DR39"/>
<sequence>MPEEQAGTRIHGIEPLREMLAPTGCIGSPAAAILGRNARAVRAILFNKSAATNWSLGWHQDRTICVRARRDTPGFGPWTVKQGLHHVAPPFDLLTRMVTLRVHLDDVPADNAPLLVAPGSHRMGRIAVDEIDAVVSRCGTMACLARAGDIWIYSTPILHASEAAAAPRNRRVLQVDYAADELPGDLEWLGA</sequence>
<evidence type="ECO:0008006" key="3">
    <source>
        <dbReference type="Google" id="ProtNLM"/>
    </source>
</evidence>
<dbReference type="Gene3D" id="2.60.120.620">
    <property type="entry name" value="q2cbj1_9rhob like domain"/>
    <property type="match status" value="1"/>
</dbReference>
<gene>
    <name evidence="1" type="ORF">GCM10010990_10550</name>
</gene>
<dbReference type="SUPFAM" id="SSF51197">
    <property type="entry name" value="Clavaminate synthase-like"/>
    <property type="match status" value="1"/>
</dbReference>
<dbReference type="InterPro" id="IPR008775">
    <property type="entry name" value="Phytyl_CoA_dOase-like"/>
</dbReference>
<dbReference type="GO" id="GO:0016706">
    <property type="term" value="F:2-oxoglutarate-dependent dioxygenase activity"/>
    <property type="evidence" value="ECO:0007669"/>
    <property type="project" value="UniProtKB-ARBA"/>
</dbReference>
<dbReference type="Pfam" id="PF05721">
    <property type="entry name" value="PhyH"/>
    <property type="match status" value="1"/>
</dbReference>
<evidence type="ECO:0000313" key="2">
    <source>
        <dbReference type="Proteomes" id="UP000612349"/>
    </source>
</evidence>
<name>A0A917DR39_9SPHN</name>
<dbReference type="EMBL" id="BMIP01000002">
    <property type="protein sequence ID" value="GGD62993.1"/>
    <property type="molecule type" value="Genomic_DNA"/>
</dbReference>
<organism evidence="1 2">
    <name type="scientific">Croceicoccus mobilis</name>
    <dbReference type="NCBI Taxonomy" id="1703339"/>
    <lineage>
        <taxon>Bacteria</taxon>
        <taxon>Pseudomonadati</taxon>
        <taxon>Pseudomonadota</taxon>
        <taxon>Alphaproteobacteria</taxon>
        <taxon>Sphingomonadales</taxon>
        <taxon>Erythrobacteraceae</taxon>
        <taxon>Croceicoccus</taxon>
    </lineage>
</organism>
<evidence type="ECO:0000313" key="1">
    <source>
        <dbReference type="EMBL" id="GGD62993.1"/>
    </source>
</evidence>
<dbReference type="Proteomes" id="UP000612349">
    <property type="component" value="Unassembled WGS sequence"/>
</dbReference>
<comment type="caution">
    <text evidence="1">The sequence shown here is derived from an EMBL/GenBank/DDBJ whole genome shotgun (WGS) entry which is preliminary data.</text>
</comment>
<reference evidence="1" key="2">
    <citation type="submission" date="2020-09" db="EMBL/GenBank/DDBJ databases">
        <authorList>
            <person name="Sun Q."/>
            <person name="Zhou Y."/>
        </authorList>
    </citation>
    <scope>NUCLEOTIDE SEQUENCE</scope>
    <source>
        <strain evidence="1">CGMCC 1.15360</strain>
    </source>
</reference>
<keyword evidence="2" id="KW-1185">Reference proteome</keyword>
<proteinExistence type="predicted"/>
<accession>A0A917DR39</accession>
<reference evidence="1" key="1">
    <citation type="journal article" date="2014" name="Int. J. Syst. Evol. Microbiol.">
        <title>Complete genome sequence of Corynebacterium casei LMG S-19264T (=DSM 44701T), isolated from a smear-ripened cheese.</title>
        <authorList>
            <consortium name="US DOE Joint Genome Institute (JGI-PGF)"/>
            <person name="Walter F."/>
            <person name="Albersmeier A."/>
            <person name="Kalinowski J."/>
            <person name="Ruckert C."/>
        </authorList>
    </citation>
    <scope>NUCLEOTIDE SEQUENCE</scope>
    <source>
        <strain evidence="1">CGMCC 1.15360</strain>
    </source>
</reference>
<protein>
    <recommendedName>
        <fullName evidence="3">Phytanoyl-CoA dioxygenase</fullName>
    </recommendedName>
</protein>